<dbReference type="InterPro" id="IPR008250">
    <property type="entry name" value="ATPase_P-typ_transduc_dom_A_sf"/>
</dbReference>
<dbReference type="GO" id="GO:0005524">
    <property type="term" value="F:ATP binding"/>
    <property type="evidence" value="ECO:0007669"/>
    <property type="project" value="UniProtKB-UniRule"/>
</dbReference>
<dbReference type="Gene3D" id="3.40.1110.10">
    <property type="entry name" value="Calcium-transporting ATPase, cytoplasmic domain N"/>
    <property type="match status" value="1"/>
</dbReference>
<organism evidence="8 9">
    <name type="scientific">Synergistes jonesii</name>
    <dbReference type="NCBI Taxonomy" id="2754"/>
    <lineage>
        <taxon>Bacteria</taxon>
        <taxon>Thermotogati</taxon>
        <taxon>Synergistota</taxon>
        <taxon>Synergistia</taxon>
        <taxon>Synergistales</taxon>
        <taxon>Synergistaceae</taxon>
        <taxon>Synergistes</taxon>
    </lineage>
</organism>
<keyword evidence="6" id="KW-0067">ATP-binding</keyword>
<dbReference type="SUPFAM" id="SSF56784">
    <property type="entry name" value="HAD-like"/>
    <property type="match status" value="1"/>
</dbReference>
<feature type="transmembrane region" description="Helical" evidence="6">
    <location>
        <begin position="324"/>
        <end position="349"/>
    </location>
</feature>
<evidence type="ECO:0000256" key="5">
    <source>
        <dbReference type="ARBA" id="ARBA00023136"/>
    </source>
</evidence>
<dbReference type="GO" id="GO:0005886">
    <property type="term" value="C:plasma membrane"/>
    <property type="evidence" value="ECO:0007669"/>
    <property type="project" value="UniProtKB-SubCell"/>
</dbReference>
<dbReference type="NCBIfam" id="TIGR01525">
    <property type="entry name" value="ATPase-IB_hvy"/>
    <property type="match status" value="1"/>
</dbReference>
<dbReference type="AlphaFoldDB" id="A0A073J593"/>
<reference evidence="8 9" key="1">
    <citation type="submission" date="2014-04" db="EMBL/GenBank/DDBJ databases">
        <title>Draft Genome Sequence of Synergistes jonesii.</title>
        <authorList>
            <person name="Coil D.A."/>
            <person name="Eisen J.A."/>
            <person name="Holland-Moritz H.E."/>
        </authorList>
    </citation>
    <scope>NUCLEOTIDE SEQUENCE [LARGE SCALE GENOMIC DNA]</scope>
    <source>
        <strain evidence="8 9">78-1</strain>
    </source>
</reference>
<feature type="transmembrane region" description="Helical" evidence="6">
    <location>
        <begin position="67"/>
        <end position="88"/>
    </location>
</feature>
<dbReference type="GO" id="GO:0019829">
    <property type="term" value="F:ATPase-coupled monoatomic cation transmembrane transporter activity"/>
    <property type="evidence" value="ECO:0007669"/>
    <property type="project" value="InterPro"/>
</dbReference>
<feature type="transmembrane region" description="Helical" evidence="6">
    <location>
        <begin position="297"/>
        <end position="318"/>
    </location>
</feature>
<keyword evidence="9" id="KW-1185">Reference proteome</keyword>
<dbReference type="RefSeq" id="WP_037974883.1">
    <property type="nucleotide sequence ID" value="NZ_JMKI01000012.1"/>
</dbReference>
<dbReference type="GeneID" id="90983003"/>
<proteinExistence type="inferred from homology"/>
<dbReference type="OrthoDB" id="9813266at2"/>
<dbReference type="GO" id="GO:0015086">
    <property type="term" value="F:cadmium ion transmembrane transporter activity"/>
    <property type="evidence" value="ECO:0007669"/>
    <property type="project" value="TreeGrafter"/>
</dbReference>
<dbReference type="STRING" id="2754.EH55_00320"/>
<keyword evidence="6" id="KW-0479">Metal-binding</keyword>
<dbReference type="Pfam" id="PF00702">
    <property type="entry name" value="Hydrolase"/>
    <property type="match status" value="1"/>
</dbReference>
<evidence type="ECO:0000256" key="4">
    <source>
        <dbReference type="ARBA" id="ARBA00022989"/>
    </source>
</evidence>
<evidence type="ECO:0000256" key="6">
    <source>
        <dbReference type="RuleBase" id="RU362081"/>
    </source>
</evidence>
<evidence type="ECO:0000256" key="2">
    <source>
        <dbReference type="ARBA" id="ARBA00006024"/>
    </source>
</evidence>
<dbReference type="InterPro" id="IPR018303">
    <property type="entry name" value="ATPase_P-typ_P_site"/>
</dbReference>
<keyword evidence="3 6" id="KW-0812">Transmembrane</keyword>
<dbReference type="GO" id="GO:0016887">
    <property type="term" value="F:ATP hydrolysis activity"/>
    <property type="evidence" value="ECO:0007669"/>
    <property type="project" value="InterPro"/>
</dbReference>
<dbReference type="Gene3D" id="3.40.50.1000">
    <property type="entry name" value="HAD superfamily/HAD-like"/>
    <property type="match status" value="1"/>
</dbReference>
<comment type="similarity">
    <text evidence="2 6">Belongs to the cation transport ATPase (P-type) (TC 3.A.3) family. Type IB subfamily.</text>
</comment>
<keyword evidence="4 6" id="KW-1133">Transmembrane helix</keyword>
<evidence type="ECO:0000256" key="3">
    <source>
        <dbReference type="ARBA" id="ARBA00022692"/>
    </source>
</evidence>
<feature type="domain" description="P-type ATPase A" evidence="7">
    <location>
        <begin position="179"/>
        <end position="278"/>
    </location>
</feature>
<evidence type="ECO:0000313" key="9">
    <source>
        <dbReference type="Proteomes" id="UP000027665"/>
    </source>
</evidence>
<comment type="caution">
    <text evidence="8">The sequence shown here is derived from an EMBL/GenBank/DDBJ whole genome shotgun (WGS) entry which is preliminary data.</text>
</comment>
<dbReference type="SUPFAM" id="SSF81665">
    <property type="entry name" value="Calcium ATPase, transmembrane domain M"/>
    <property type="match status" value="1"/>
</dbReference>
<dbReference type="InterPro" id="IPR023214">
    <property type="entry name" value="HAD_sf"/>
</dbReference>
<dbReference type="Pfam" id="PF00122">
    <property type="entry name" value="E1-E2_ATPase"/>
    <property type="match status" value="1"/>
</dbReference>
<evidence type="ECO:0000259" key="7">
    <source>
        <dbReference type="Pfam" id="PF00122"/>
    </source>
</evidence>
<feature type="transmembrane region" description="Helical" evidence="6">
    <location>
        <begin position="625"/>
        <end position="645"/>
    </location>
</feature>
<accession>A0A073J593</accession>
<dbReference type="PANTHER" id="PTHR48085">
    <property type="entry name" value="CADMIUM/ZINC-TRANSPORTING ATPASE HMA2-RELATED"/>
    <property type="match status" value="1"/>
</dbReference>
<dbReference type="PRINTS" id="PR00119">
    <property type="entry name" value="CATATPASE"/>
</dbReference>
<sequence length="676" mass="71706">MENEEKREHECYENCGCAACAQEQGAHHHVHGHESGCGCAACHAVDDIFSENEEDEKKAQSEFRREVTFLAVAGAVFVPTLICEALFPDVAPEWLFNAVFAVLYLLTGVPVLKIALKALLRGDVFNEFTLMGGATLAALAIGEMSESVGVMLFYRLGEAFQERASSNSRRSIRALLAQKPMTARVVTEDGTVEKDPKEIVKGDVVRVMPGEIVPIDGRVVSGTSQIDMSAITGESMPVAVRRGSEVHGGTLSLDGLLTVEAAGPFEDSTIARMLEMVQNAVARKSPTERFITRFSKWYTPAVFFMASAVMLLPPLLGFGAWREWIYRGLVLLVISCPCALVISIPLGYFGGIGAASKNGILVKGANVFDAVGRVDTAVFDKTGTLTYGKFRLVKIVPAAGIEERTVLSAAALAENGSTHPVAKSITAAAADVSAPEGASITQLPGKGMLFKNEGDTIVAGNAALLSEFGVAAPAVAEHGTVVHVMKNGKYLGALVVADELRTDAAKTISELRMQGIKGVYMLTGDREETAADVAKELRLDGYRAELLPGDKVEALKELCGGDTKRTVYVGDGINDGPVLVTSETGIAMGGFGSQVAVEVADAVILDDSPSKVVGLLRIAKKTRAIVWENVFLALGVKLVFLIFGVAGLAGLWEAVFADVGVALMAILNSARATRIK</sequence>
<keyword evidence="6" id="KW-1003">Cell membrane</keyword>
<evidence type="ECO:0000313" key="8">
    <source>
        <dbReference type="EMBL" id="KEJ92887.1"/>
    </source>
</evidence>
<dbReference type="InterPro" id="IPR023298">
    <property type="entry name" value="ATPase_P-typ_TM_dom_sf"/>
</dbReference>
<dbReference type="InterPro" id="IPR023299">
    <property type="entry name" value="ATPase_P-typ_cyto_dom_N"/>
</dbReference>
<dbReference type="NCBIfam" id="TIGR01512">
    <property type="entry name" value="ATPase-IB2_Cd"/>
    <property type="match status" value="1"/>
</dbReference>
<keyword evidence="6" id="KW-0547">Nucleotide-binding</keyword>
<dbReference type="EMBL" id="JMKI01000012">
    <property type="protein sequence ID" value="KEJ92887.1"/>
    <property type="molecule type" value="Genomic_DNA"/>
</dbReference>
<dbReference type="NCBIfam" id="TIGR01494">
    <property type="entry name" value="ATPase_P-type"/>
    <property type="match status" value="1"/>
</dbReference>
<dbReference type="Proteomes" id="UP000027665">
    <property type="component" value="Unassembled WGS sequence"/>
</dbReference>
<dbReference type="InterPro" id="IPR051014">
    <property type="entry name" value="Cation_Transport_ATPase_IB"/>
</dbReference>
<dbReference type="eggNOG" id="COG2217">
    <property type="taxonomic scope" value="Bacteria"/>
</dbReference>
<keyword evidence="5 6" id="KW-0472">Membrane</keyword>
<dbReference type="Gene3D" id="2.70.150.10">
    <property type="entry name" value="Calcium-transporting ATPase, cytoplasmic transduction domain A"/>
    <property type="match status" value="1"/>
</dbReference>
<dbReference type="InterPro" id="IPR036412">
    <property type="entry name" value="HAD-like_sf"/>
</dbReference>
<dbReference type="InterPro" id="IPR001757">
    <property type="entry name" value="P_typ_ATPase"/>
</dbReference>
<evidence type="ECO:0000256" key="1">
    <source>
        <dbReference type="ARBA" id="ARBA00004370"/>
    </source>
</evidence>
<dbReference type="InterPro" id="IPR059000">
    <property type="entry name" value="ATPase_P-type_domA"/>
</dbReference>
<dbReference type="GO" id="GO:0046872">
    <property type="term" value="F:metal ion binding"/>
    <property type="evidence" value="ECO:0007669"/>
    <property type="project" value="UniProtKB-KW"/>
</dbReference>
<gene>
    <name evidence="8" type="ORF">EH55_00320</name>
</gene>
<dbReference type="PATRIC" id="fig|2754.20.peg.2115"/>
<dbReference type="PANTHER" id="PTHR48085:SF5">
    <property type="entry name" value="CADMIUM_ZINC-TRANSPORTING ATPASE HMA4-RELATED"/>
    <property type="match status" value="1"/>
</dbReference>
<dbReference type="PROSITE" id="PS00154">
    <property type="entry name" value="ATPASE_E1_E2"/>
    <property type="match status" value="1"/>
</dbReference>
<feature type="transmembrane region" description="Helical" evidence="6">
    <location>
        <begin position="94"/>
        <end position="116"/>
    </location>
</feature>
<dbReference type="InterPro" id="IPR027256">
    <property type="entry name" value="P-typ_ATPase_IB"/>
</dbReference>
<protein>
    <submittedName>
        <fullName evidence="8">Zinc ABC transporter ATPase</fullName>
    </submittedName>
</protein>
<comment type="subcellular location">
    <subcellularLocation>
        <location evidence="6">Cell membrane</location>
    </subcellularLocation>
    <subcellularLocation>
        <location evidence="1">Membrane</location>
    </subcellularLocation>
</comment>
<name>A0A073J593_9BACT</name>
<dbReference type="SUPFAM" id="SSF81653">
    <property type="entry name" value="Calcium ATPase, transduction domain A"/>
    <property type="match status" value="1"/>
</dbReference>